<dbReference type="CDD" id="cd19916">
    <property type="entry name" value="OphMA_like"/>
    <property type="match status" value="1"/>
</dbReference>
<dbReference type="Gene3D" id="3.40.1010.10">
    <property type="entry name" value="Cobalt-precorrin-4 Transmethylase, Domain 1"/>
    <property type="match status" value="1"/>
</dbReference>
<sequence length="257" mass="29041">MKKGSLTVVGSGIKFMSHLTIEAKNCIEKSEKILFLVNEPAMKEWLIKCNPSSQSLENAYNSHTFRIDSYNEMTNTILHELQKGQHVCVVLEGHPTVFAKPALDAVVEAKKKGYKAIILPGISAEDYLFADIHIDPGSTGCQSYEATDFLIYRRSFDGCSHLILWQISVIGLLENKYKHDNNRGIQALVDYLSKCYDLQHEVILYEGSQYPHISSKITKIPLKDLPNTVISRLTTLYIPPIRQPSCNINMLNKLELI</sequence>
<evidence type="ECO:0000259" key="1">
    <source>
        <dbReference type="Pfam" id="PF00590"/>
    </source>
</evidence>
<dbReference type="InterPro" id="IPR000878">
    <property type="entry name" value="4pyrrol_Mease"/>
</dbReference>
<dbReference type="EMBL" id="QQAX01000003">
    <property type="protein sequence ID" value="RDI48067.1"/>
    <property type="molecule type" value="Genomic_DNA"/>
</dbReference>
<dbReference type="RefSeq" id="WP_114833547.1">
    <property type="nucleotide sequence ID" value="NZ_LR699114.1"/>
</dbReference>
<dbReference type="OrthoDB" id="1459304at2"/>
<evidence type="ECO:0000313" key="2">
    <source>
        <dbReference type="EMBL" id="RDI48067.1"/>
    </source>
</evidence>
<dbReference type="Proteomes" id="UP000254720">
    <property type="component" value="Unassembled WGS sequence"/>
</dbReference>
<evidence type="ECO:0000313" key="3">
    <source>
        <dbReference type="Proteomes" id="UP000254720"/>
    </source>
</evidence>
<dbReference type="GO" id="GO:0008168">
    <property type="term" value="F:methyltransferase activity"/>
    <property type="evidence" value="ECO:0007669"/>
    <property type="project" value="UniProtKB-KW"/>
</dbReference>
<keyword evidence="2" id="KW-0808">Transferase</keyword>
<reference evidence="2 3" key="1">
    <citation type="submission" date="2018-07" db="EMBL/GenBank/DDBJ databases">
        <title>Genomic Encyclopedia of Type Strains, Phase IV (KMG-IV): sequencing the most valuable type-strain genomes for metagenomic binning, comparative biology and taxonomic classification.</title>
        <authorList>
            <person name="Goeker M."/>
        </authorList>
    </citation>
    <scope>NUCLEOTIDE SEQUENCE [LARGE SCALE GENOMIC DNA]</scope>
    <source>
        <strain evidence="2 3">DSM 16500</strain>
    </source>
</reference>
<accession>A0A370GWN3</accession>
<dbReference type="Pfam" id="PF00590">
    <property type="entry name" value="TP_methylase"/>
    <property type="match status" value="1"/>
</dbReference>
<keyword evidence="3" id="KW-1185">Reference proteome</keyword>
<dbReference type="InterPro" id="IPR014777">
    <property type="entry name" value="4pyrrole_Mease_sub1"/>
</dbReference>
<dbReference type="AlphaFoldDB" id="A0A370GWN3"/>
<name>A0A370GWN3_9COXI</name>
<comment type="caution">
    <text evidence="2">The sequence shown here is derived from an EMBL/GenBank/DDBJ whole genome shotgun (WGS) entry which is preliminary data.</text>
</comment>
<protein>
    <submittedName>
        <fullName evidence="2">Tetrapyrrole (Corrin/porphyrin) methylase-like protein</fullName>
    </submittedName>
</protein>
<dbReference type="SUPFAM" id="SSF53790">
    <property type="entry name" value="Tetrapyrrole methylase"/>
    <property type="match status" value="1"/>
</dbReference>
<organism evidence="2 3">
    <name type="scientific">Aquicella lusitana</name>
    <dbReference type="NCBI Taxonomy" id="254246"/>
    <lineage>
        <taxon>Bacteria</taxon>
        <taxon>Pseudomonadati</taxon>
        <taxon>Pseudomonadota</taxon>
        <taxon>Gammaproteobacteria</taxon>
        <taxon>Legionellales</taxon>
        <taxon>Coxiellaceae</taxon>
        <taxon>Aquicella</taxon>
    </lineage>
</organism>
<proteinExistence type="predicted"/>
<keyword evidence="2" id="KW-0489">Methyltransferase</keyword>
<dbReference type="InterPro" id="IPR035996">
    <property type="entry name" value="4pyrrol_Methylase_sf"/>
</dbReference>
<dbReference type="GO" id="GO:0032259">
    <property type="term" value="P:methylation"/>
    <property type="evidence" value="ECO:0007669"/>
    <property type="project" value="UniProtKB-KW"/>
</dbReference>
<feature type="domain" description="Tetrapyrrole methylase" evidence="1">
    <location>
        <begin position="6"/>
        <end position="206"/>
    </location>
</feature>
<gene>
    <name evidence="2" type="ORF">C8D86_10332</name>
</gene>